<accession>A0AA36ILD7</accession>
<name>A0AA36ILD7_9DINO</name>
<reference evidence="1" key="1">
    <citation type="submission" date="2023-08" db="EMBL/GenBank/DDBJ databases">
        <authorList>
            <person name="Chen Y."/>
            <person name="Shah S."/>
            <person name="Dougan E. K."/>
            <person name="Thang M."/>
            <person name="Chan C."/>
        </authorList>
    </citation>
    <scope>NUCLEOTIDE SEQUENCE</scope>
</reference>
<dbReference type="EMBL" id="CAUJNA010001779">
    <property type="protein sequence ID" value="CAJ1388870.1"/>
    <property type="molecule type" value="Genomic_DNA"/>
</dbReference>
<keyword evidence="2" id="KW-1185">Reference proteome</keyword>
<comment type="caution">
    <text evidence="1">The sequence shown here is derived from an EMBL/GenBank/DDBJ whole genome shotgun (WGS) entry which is preliminary data.</text>
</comment>
<proteinExistence type="predicted"/>
<gene>
    <name evidence="1" type="ORF">EVOR1521_LOCUS14627</name>
</gene>
<dbReference type="AlphaFoldDB" id="A0AA36ILD7"/>
<evidence type="ECO:0000313" key="1">
    <source>
        <dbReference type="EMBL" id="CAJ1388870.1"/>
    </source>
</evidence>
<evidence type="ECO:0000313" key="2">
    <source>
        <dbReference type="Proteomes" id="UP001178507"/>
    </source>
</evidence>
<protein>
    <submittedName>
        <fullName evidence="1">Uncharacterized protein</fullName>
    </submittedName>
</protein>
<organism evidence="1 2">
    <name type="scientific">Effrenium voratum</name>
    <dbReference type="NCBI Taxonomy" id="2562239"/>
    <lineage>
        <taxon>Eukaryota</taxon>
        <taxon>Sar</taxon>
        <taxon>Alveolata</taxon>
        <taxon>Dinophyceae</taxon>
        <taxon>Suessiales</taxon>
        <taxon>Symbiodiniaceae</taxon>
        <taxon>Effrenium</taxon>
    </lineage>
</organism>
<dbReference type="Proteomes" id="UP001178507">
    <property type="component" value="Unassembled WGS sequence"/>
</dbReference>
<sequence>MADRRSQAQRVVEYHQAHIADHLLRCAGAGNEKPFRHTLSNSVEPTRRPSPFQQQREYLLSGEKPRHGKEVQPVLRLRQPRGGRSCTPSILGSVADAGAAGATAARISPRLPPLVYEGIDSSLAGQRLPAAWFAEPPPLEAGWGLAPEALRLAI</sequence>